<dbReference type="Pfam" id="PF01943">
    <property type="entry name" value="Polysacc_synt"/>
    <property type="match status" value="1"/>
</dbReference>
<evidence type="ECO:0000313" key="8">
    <source>
        <dbReference type="Proteomes" id="UP000714420"/>
    </source>
</evidence>
<keyword evidence="8" id="KW-1185">Reference proteome</keyword>
<evidence type="ECO:0000256" key="1">
    <source>
        <dbReference type="ARBA" id="ARBA00004651"/>
    </source>
</evidence>
<dbReference type="RefSeq" id="WP_172272307.1">
    <property type="nucleotide sequence ID" value="NZ_CASGMU010000001.1"/>
</dbReference>
<feature type="transmembrane region" description="Helical" evidence="6">
    <location>
        <begin position="439"/>
        <end position="463"/>
    </location>
</feature>
<feature type="transmembrane region" description="Helical" evidence="6">
    <location>
        <begin position="379"/>
        <end position="398"/>
    </location>
</feature>
<name>A0ABX2ALR7_9BACT</name>
<dbReference type="InterPro" id="IPR050833">
    <property type="entry name" value="Poly_Biosynth_Transport"/>
</dbReference>
<feature type="transmembrane region" description="Helical" evidence="6">
    <location>
        <begin position="469"/>
        <end position="490"/>
    </location>
</feature>
<feature type="transmembrane region" description="Helical" evidence="6">
    <location>
        <begin position="346"/>
        <end position="367"/>
    </location>
</feature>
<evidence type="ECO:0000256" key="4">
    <source>
        <dbReference type="ARBA" id="ARBA00022989"/>
    </source>
</evidence>
<evidence type="ECO:0000256" key="3">
    <source>
        <dbReference type="ARBA" id="ARBA00022692"/>
    </source>
</evidence>
<evidence type="ECO:0000313" key="7">
    <source>
        <dbReference type="EMBL" id="NPD90881.1"/>
    </source>
</evidence>
<reference evidence="7 8" key="1">
    <citation type="submission" date="2020-05" db="EMBL/GenBank/DDBJ databases">
        <title>Distinct polysaccharide utilization as determinants for interspecies competition between intestinal Prevotella spp.</title>
        <authorList>
            <person name="Galvez E.J.C."/>
            <person name="Iljazovic A."/>
            <person name="Strowig T."/>
        </authorList>
    </citation>
    <scope>NUCLEOTIDE SEQUENCE [LARGE SCALE GENOMIC DNA]</scope>
    <source>
        <strain evidence="7 8">PMUR</strain>
    </source>
</reference>
<dbReference type="PANTHER" id="PTHR30250">
    <property type="entry name" value="PST FAMILY PREDICTED COLANIC ACID TRANSPORTER"/>
    <property type="match status" value="1"/>
</dbReference>
<feature type="transmembrane region" description="Helical" evidence="6">
    <location>
        <begin position="315"/>
        <end position="340"/>
    </location>
</feature>
<feature type="transmembrane region" description="Helical" evidence="6">
    <location>
        <begin position="189"/>
        <end position="210"/>
    </location>
</feature>
<keyword evidence="2" id="KW-1003">Cell membrane</keyword>
<dbReference type="Proteomes" id="UP000714420">
    <property type="component" value="Unassembled WGS sequence"/>
</dbReference>
<keyword evidence="5 6" id="KW-0472">Membrane</keyword>
<feature type="transmembrane region" description="Helical" evidence="6">
    <location>
        <begin position="161"/>
        <end position="183"/>
    </location>
</feature>
<protein>
    <submittedName>
        <fullName evidence="7">Oligosaccharide flippase family protein</fullName>
    </submittedName>
</protein>
<feature type="transmembrane region" description="Helical" evidence="6">
    <location>
        <begin position="126"/>
        <end position="149"/>
    </location>
</feature>
<comment type="subcellular location">
    <subcellularLocation>
        <location evidence="1">Cell membrane</location>
        <topology evidence="1">Multi-pass membrane protein</topology>
    </subcellularLocation>
</comment>
<feature type="transmembrane region" description="Helical" evidence="6">
    <location>
        <begin position="45"/>
        <end position="64"/>
    </location>
</feature>
<organism evidence="7 8">
    <name type="scientific">Xylanibacter muris</name>
    <dbReference type="NCBI Taxonomy" id="2736290"/>
    <lineage>
        <taxon>Bacteria</taxon>
        <taxon>Pseudomonadati</taxon>
        <taxon>Bacteroidota</taxon>
        <taxon>Bacteroidia</taxon>
        <taxon>Bacteroidales</taxon>
        <taxon>Prevotellaceae</taxon>
        <taxon>Xylanibacter</taxon>
    </lineage>
</organism>
<feature type="transmembrane region" description="Helical" evidence="6">
    <location>
        <begin position="16"/>
        <end position="33"/>
    </location>
</feature>
<evidence type="ECO:0000256" key="6">
    <source>
        <dbReference type="SAM" id="Phobius"/>
    </source>
</evidence>
<accession>A0ABX2ALR7</accession>
<evidence type="ECO:0000256" key="5">
    <source>
        <dbReference type="ARBA" id="ARBA00023136"/>
    </source>
</evidence>
<evidence type="ECO:0000256" key="2">
    <source>
        <dbReference type="ARBA" id="ARBA00022475"/>
    </source>
</evidence>
<comment type="caution">
    <text evidence="7">The sequence shown here is derived from an EMBL/GenBank/DDBJ whole genome shotgun (WGS) entry which is preliminary data.</text>
</comment>
<keyword evidence="4 6" id="KW-1133">Transmembrane helix</keyword>
<feature type="transmembrane region" description="Helical" evidence="6">
    <location>
        <begin position="85"/>
        <end position="106"/>
    </location>
</feature>
<gene>
    <name evidence="7" type="ORF">HPS56_00645</name>
</gene>
<keyword evidence="3 6" id="KW-0812">Transmembrane</keyword>
<dbReference type="InterPro" id="IPR002797">
    <property type="entry name" value="Polysacc_synth"/>
</dbReference>
<dbReference type="PANTHER" id="PTHR30250:SF26">
    <property type="entry name" value="PSMA PROTEIN"/>
    <property type="match status" value="1"/>
</dbReference>
<sequence length="513" mass="57710">MSQISDNNKRIAKNTLFLYIRQIFVMVVALYTSRVVLATLGVTDYGIYNVVGGIVTLFTFINYAMSCSTTRFITFALGKKDEEGVNIAFSNALIVHSIISIIILILGETIGLYIFNTHINIPDDRIYAAGWVYQFSIFTCIINILSIPYNALITSHEKMNAFALISILETTLKWVIVWVLVVFSYDKLILYAILMFGVGVTIRIINQVYAIRTFKKVRFLRPQNFTMFKEMIVYAFWSLVGSSAMILSDQGQNILLNIYFGPSVNAARGVAMQVKSAVVGLCNNFNHAITPQINKSYAGGDIFYMHKLIFATSKYTYYLLFVMILPIILEAKVILGIWLVEIPENTVLFLQLILIISILTALGNPLSNAAGANGRIRNFQLIVGGINLLLLPFTWLMFKTQGKPMPEWAFYIQIVVCIIMQVARVLLVKPLIKLSIWEYMVHVVKPCVCVTVLASVLPVFLTFLMVDGLLSLVVITVVSIISVLMSIYTVGMEQVEKDFILAKIKKLQHDKNC</sequence>
<dbReference type="EMBL" id="JABKKF010000001">
    <property type="protein sequence ID" value="NPD90881.1"/>
    <property type="molecule type" value="Genomic_DNA"/>
</dbReference>
<proteinExistence type="predicted"/>
<feature type="transmembrane region" description="Helical" evidence="6">
    <location>
        <begin position="410"/>
        <end position="427"/>
    </location>
</feature>